<evidence type="ECO:0000256" key="6">
    <source>
        <dbReference type="RuleBase" id="RU003983"/>
    </source>
</evidence>
<gene>
    <name evidence="8" type="ORF">F5I99_03270</name>
</gene>
<dbReference type="GO" id="GO:0016020">
    <property type="term" value="C:membrane"/>
    <property type="evidence" value="ECO:0007669"/>
    <property type="project" value="TreeGrafter"/>
</dbReference>
<keyword evidence="9" id="KW-1185">Reference proteome</keyword>
<evidence type="ECO:0000313" key="8">
    <source>
        <dbReference type="EMBL" id="QEW05588.1"/>
    </source>
</evidence>
<protein>
    <submittedName>
        <fullName evidence="8">M48 family metallopeptidase</fullName>
    </submittedName>
</protein>
<evidence type="ECO:0000259" key="7">
    <source>
        <dbReference type="Pfam" id="PF01435"/>
    </source>
</evidence>
<evidence type="ECO:0000256" key="4">
    <source>
        <dbReference type="ARBA" id="ARBA00022833"/>
    </source>
</evidence>
<evidence type="ECO:0000256" key="5">
    <source>
        <dbReference type="ARBA" id="ARBA00023049"/>
    </source>
</evidence>
<evidence type="ECO:0000256" key="1">
    <source>
        <dbReference type="ARBA" id="ARBA00022670"/>
    </source>
</evidence>
<dbReference type="Gene3D" id="3.30.2010.10">
    <property type="entry name" value="Metalloproteases ('zincins'), catalytic domain"/>
    <property type="match status" value="1"/>
</dbReference>
<accession>A0A5J6LBD9</accession>
<keyword evidence="1 6" id="KW-0645">Protease</keyword>
<organism evidence="8 9">
    <name type="scientific">Nitrincola iocasae</name>
    <dbReference type="NCBI Taxonomy" id="2614693"/>
    <lineage>
        <taxon>Bacteria</taxon>
        <taxon>Pseudomonadati</taxon>
        <taxon>Pseudomonadota</taxon>
        <taxon>Gammaproteobacteria</taxon>
        <taxon>Oceanospirillales</taxon>
        <taxon>Oceanospirillaceae</taxon>
        <taxon>Nitrincola</taxon>
    </lineage>
</organism>
<feature type="domain" description="Peptidase M48" evidence="7">
    <location>
        <begin position="70"/>
        <end position="249"/>
    </location>
</feature>
<dbReference type="Proteomes" id="UP000325606">
    <property type="component" value="Chromosome"/>
</dbReference>
<dbReference type="GO" id="GO:0004222">
    <property type="term" value="F:metalloendopeptidase activity"/>
    <property type="evidence" value="ECO:0007669"/>
    <property type="project" value="InterPro"/>
</dbReference>
<proteinExistence type="inferred from homology"/>
<keyword evidence="4 6" id="KW-0862">Zinc</keyword>
<comment type="cofactor">
    <cofactor evidence="6">
        <name>Zn(2+)</name>
        <dbReference type="ChEBI" id="CHEBI:29105"/>
    </cofactor>
    <text evidence="6">Binds 1 zinc ion per subunit.</text>
</comment>
<reference evidence="8 9" key="1">
    <citation type="submission" date="2019-09" db="EMBL/GenBank/DDBJ databases">
        <title>Nitrincola iocasae sp. nov., a bacterium isolated from the sediment collected at a cold seep field in South China Sea.</title>
        <authorList>
            <person name="Zhang H."/>
            <person name="Wang H."/>
            <person name="Li C."/>
        </authorList>
    </citation>
    <scope>NUCLEOTIDE SEQUENCE [LARGE SCALE GENOMIC DNA]</scope>
    <source>
        <strain evidence="8 9">KXZD1103</strain>
    </source>
</reference>
<keyword evidence="2" id="KW-0479">Metal-binding</keyword>
<dbReference type="PANTHER" id="PTHR22726:SF24">
    <property type="entry name" value="M48 FAMILY METALLOPEPTIDASE"/>
    <property type="match status" value="1"/>
</dbReference>
<dbReference type="GO" id="GO:0051603">
    <property type="term" value="P:proteolysis involved in protein catabolic process"/>
    <property type="evidence" value="ECO:0007669"/>
    <property type="project" value="TreeGrafter"/>
</dbReference>
<dbReference type="InterPro" id="IPR051156">
    <property type="entry name" value="Mito/Outer_Membr_Metalloprot"/>
</dbReference>
<dbReference type="PANTHER" id="PTHR22726">
    <property type="entry name" value="METALLOENDOPEPTIDASE OMA1"/>
    <property type="match status" value="1"/>
</dbReference>
<dbReference type="EMBL" id="CP044222">
    <property type="protein sequence ID" value="QEW05588.1"/>
    <property type="molecule type" value="Genomic_DNA"/>
</dbReference>
<dbReference type="CDD" id="cd07331">
    <property type="entry name" value="M48C_Oma1_like"/>
    <property type="match status" value="1"/>
</dbReference>
<keyword evidence="5 6" id="KW-0482">Metalloprotease</keyword>
<evidence type="ECO:0000313" key="9">
    <source>
        <dbReference type="Proteomes" id="UP000325606"/>
    </source>
</evidence>
<dbReference type="Pfam" id="PF01435">
    <property type="entry name" value="Peptidase_M48"/>
    <property type="match status" value="1"/>
</dbReference>
<dbReference type="GO" id="GO:0046872">
    <property type="term" value="F:metal ion binding"/>
    <property type="evidence" value="ECO:0007669"/>
    <property type="project" value="UniProtKB-KW"/>
</dbReference>
<dbReference type="InterPro" id="IPR001915">
    <property type="entry name" value="Peptidase_M48"/>
</dbReference>
<name>A0A5J6LBD9_9GAMM</name>
<sequence>MSAILPHAKRQQAGFYITLLLLLLLSGCTTSPTGRSQFTMFSEQQMASIGQANFEQMKQEEKIYRHSPTQNYVQCVSNALFAVSGTPGSWEVVVFDDDSPNAFALPGQKIGVYRGMFSVADTPARLAAVIGHEIAHVQARHGNERASSNLATQMGLTLASAALATQDGSDARIMAALGLGAQVGILLPFSRQHESEADLIGLDLMARAGFDPRESITLWENMRSKASNNSIEFLSTHPGHASRIRSLQNAMPTALQTYQAALRQGRRPQCSAP</sequence>
<comment type="similarity">
    <text evidence="6">Belongs to the peptidase M48 family.</text>
</comment>
<dbReference type="KEGG" id="nik:F5I99_03270"/>
<dbReference type="RefSeq" id="WP_151053633.1">
    <property type="nucleotide sequence ID" value="NZ_CP044222.1"/>
</dbReference>
<evidence type="ECO:0000256" key="3">
    <source>
        <dbReference type="ARBA" id="ARBA00022801"/>
    </source>
</evidence>
<keyword evidence="3 6" id="KW-0378">Hydrolase</keyword>
<evidence type="ECO:0000256" key="2">
    <source>
        <dbReference type="ARBA" id="ARBA00022723"/>
    </source>
</evidence>
<dbReference type="AlphaFoldDB" id="A0A5J6LBD9"/>